<organism evidence="3 4">
    <name type="scientific">Wansuia hejianensis</name>
    <dbReference type="NCBI Taxonomy" id="2763667"/>
    <lineage>
        <taxon>Bacteria</taxon>
        <taxon>Bacillati</taxon>
        <taxon>Bacillota</taxon>
        <taxon>Clostridia</taxon>
        <taxon>Lachnospirales</taxon>
        <taxon>Lachnospiraceae</taxon>
        <taxon>Wansuia</taxon>
    </lineage>
</organism>
<keyword evidence="1" id="KW-0812">Transmembrane</keyword>
<dbReference type="EMBL" id="CP060635">
    <property type="protein sequence ID" value="QNM09990.1"/>
    <property type="molecule type" value="Genomic_DNA"/>
</dbReference>
<feature type="domain" description="Signal transduction histidine kinase internal region" evidence="2">
    <location>
        <begin position="387"/>
        <end position="464"/>
    </location>
</feature>
<dbReference type="InterPro" id="IPR010559">
    <property type="entry name" value="Sig_transdc_His_kin_internal"/>
</dbReference>
<keyword evidence="1" id="KW-0472">Membrane</keyword>
<evidence type="ECO:0000259" key="2">
    <source>
        <dbReference type="Pfam" id="PF06580"/>
    </source>
</evidence>
<dbReference type="GO" id="GO:0016020">
    <property type="term" value="C:membrane"/>
    <property type="evidence" value="ECO:0007669"/>
    <property type="project" value="InterPro"/>
</dbReference>
<sequence>MKRRPVSMQKILSSYFLLITTILLILATIIFSIVQYTYLRSNAIRDIQRTCTAIGEDIDLQLRQMDTICLNTIYSSTIKDAFASYLSTPSEQSYERSQYRELLSDALAAAKGIDSSIRQINLYSIKGGGYGYGNYTGNLDVEASGQPWYGQAVAAHGYRYIPPAATDEQLSVRTGTSRDRYYLSLYRMYYDDYRNPVGFVEAKKYYDVLFDQAFHPSSNYHLTVAVYDAGGNLLFPLSEDSSGLYSYYDRKDSGLTNFYNPNSRQQEYACYSEMTYSDFTVVTAVVQSEFLAPVYRSLIWTVFVFFLLFLLCLFCSSLLSRKLSNPLKTIYHFLSHIDSENQFQEIRMADTGIIEIDKLRNSLNEAMRFQKSATDSMMLLKEQEVQAQMLALQSQMNPHFLYNSLSTIAAMAEEGMTGPVTQMCLNITSILRYISSNREQLSTLEEELEHCDLYLSCMKLRFGGALNYTFDVEDDMLELPIPKLCIQLLVENAIKFTASATPPWNILIRGSLTETSWYVEVRDNGPGFDDAVSSTLRRQMEEIRRNGILPSLKLDGMGILNIFIRFYLIYGNSFYFDFGTLPEGGATITIGGSRND</sequence>
<dbReference type="AlphaFoldDB" id="A0A7G9GGQ8"/>
<dbReference type="InterPro" id="IPR036890">
    <property type="entry name" value="HATPase_C_sf"/>
</dbReference>
<evidence type="ECO:0000313" key="3">
    <source>
        <dbReference type="EMBL" id="QNM09990.1"/>
    </source>
</evidence>
<dbReference type="Proteomes" id="UP000515860">
    <property type="component" value="Chromosome"/>
</dbReference>
<protein>
    <submittedName>
        <fullName evidence="3">Histidine kinase</fullName>
    </submittedName>
</protein>
<dbReference type="RefSeq" id="WP_118646513.1">
    <property type="nucleotide sequence ID" value="NZ_CP060635.1"/>
</dbReference>
<evidence type="ECO:0000256" key="1">
    <source>
        <dbReference type="SAM" id="Phobius"/>
    </source>
</evidence>
<dbReference type="InterPro" id="IPR050640">
    <property type="entry name" value="Bact_2-comp_sensor_kinase"/>
</dbReference>
<dbReference type="KEGG" id="whj:H9Q79_06870"/>
<gene>
    <name evidence="3" type="ORF">H9Q79_06870</name>
</gene>
<feature type="transmembrane region" description="Helical" evidence="1">
    <location>
        <begin position="12"/>
        <end position="38"/>
    </location>
</feature>
<dbReference type="PANTHER" id="PTHR34220">
    <property type="entry name" value="SENSOR HISTIDINE KINASE YPDA"/>
    <property type="match status" value="1"/>
</dbReference>
<feature type="transmembrane region" description="Helical" evidence="1">
    <location>
        <begin position="298"/>
        <end position="319"/>
    </location>
</feature>
<reference evidence="3 4" key="1">
    <citation type="submission" date="2020-08" db="EMBL/GenBank/DDBJ databases">
        <authorList>
            <person name="Liu C."/>
            <person name="Sun Q."/>
        </authorList>
    </citation>
    <scope>NUCLEOTIDE SEQUENCE [LARGE SCALE GENOMIC DNA]</scope>
    <source>
        <strain evidence="3 4">NSJ-29</strain>
    </source>
</reference>
<proteinExistence type="predicted"/>
<dbReference type="PANTHER" id="PTHR34220:SF7">
    <property type="entry name" value="SENSOR HISTIDINE KINASE YPDA"/>
    <property type="match status" value="1"/>
</dbReference>
<keyword evidence="3" id="KW-0808">Transferase</keyword>
<dbReference type="Gene3D" id="3.30.565.10">
    <property type="entry name" value="Histidine kinase-like ATPase, C-terminal domain"/>
    <property type="match status" value="1"/>
</dbReference>
<dbReference type="Pfam" id="PF06580">
    <property type="entry name" value="His_kinase"/>
    <property type="match status" value="1"/>
</dbReference>
<dbReference type="GO" id="GO:0000155">
    <property type="term" value="F:phosphorelay sensor kinase activity"/>
    <property type="evidence" value="ECO:0007669"/>
    <property type="project" value="InterPro"/>
</dbReference>
<name>A0A7G9GGQ8_9FIRM</name>
<keyword evidence="1" id="KW-1133">Transmembrane helix</keyword>
<keyword evidence="3" id="KW-0418">Kinase</keyword>
<evidence type="ECO:0000313" key="4">
    <source>
        <dbReference type="Proteomes" id="UP000515860"/>
    </source>
</evidence>
<accession>A0A7G9GGQ8</accession>
<feature type="transmembrane region" description="Helical" evidence="1">
    <location>
        <begin position="547"/>
        <end position="570"/>
    </location>
</feature>
<dbReference type="SUPFAM" id="SSF55874">
    <property type="entry name" value="ATPase domain of HSP90 chaperone/DNA topoisomerase II/histidine kinase"/>
    <property type="match status" value="1"/>
</dbReference>
<keyword evidence="4" id="KW-1185">Reference proteome</keyword>